<protein>
    <submittedName>
        <fullName evidence="1">Uncharacterized protein</fullName>
    </submittedName>
</protein>
<accession>A0A811PDE8</accession>
<proteinExistence type="predicted"/>
<keyword evidence="2" id="KW-1185">Reference proteome</keyword>
<evidence type="ECO:0000313" key="2">
    <source>
        <dbReference type="Proteomes" id="UP000604825"/>
    </source>
</evidence>
<dbReference type="EMBL" id="CAJGYO010000006">
    <property type="protein sequence ID" value="CAD6238771.1"/>
    <property type="molecule type" value="Genomic_DNA"/>
</dbReference>
<gene>
    <name evidence="1" type="ORF">NCGR_LOCUS25898</name>
</gene>
<sequence>MDPRGTPAVASTSTRRHKLPLLTLREGHGALDHGGALRCDALIWRGKGDFGSCSPDAQLCRPQLPASQRIDLVGIRRGRVQMHSLAARRSPAKQYNTPEIWRRWRANLPGVPRPAAIRAPGGDVSRVRSVCVRWPLALLAAASLVSMGGSASPTVQVFR</sequence>
<organism evidence="1 2">
    <name type="scientific">Miscanthus lutarioriparius</name>
    <dbReference type="NCBI Taxonomy" id="422564"/>
    <lineage>
        <taxon>Eukaryota</taxon>
        <taxon>Viridiplantae</taxon>
        <taxon>Streptophyta</taxon>
        <taxon>Embryophyta</taxon>
        <taxon>Tracheophyta</taxon>
        <taxon>Spermatophyta</taxon>
        <taxon>Magnoliopsida</taxon>
        <taxon>Liliopsida</taxon>
        <taxon>Poales</taxon>
        <taxon>Poaceae</taxon>
        <taxon>PACMAD clade</taxon>
        <taxon>Panicoideae</taxon>
        <taxon>Andropogonodae</taxon>
        <taxon>Andropogoneae</taxon>
        <taxon>Saccharinae</taxon>
        <taxon>Miscanthus</taxon>
    </lineage>
</organism>
<comment type="caution">
    <text evidence="1">The sequence shown here is derived from an EMBL/GenBank/DDBJ whole genome shotgun (WGS) entry which is preliminary data.</text>
</comment>
<dbReference type="Proteomes" id="UP000604825">
    <property type="component" value="Unassembled WGS sequence"/>
</dbReference>
<dbReference type="AlphaFoldDB" id="A0A811PDE8"/>
<reference evidence="1" key="1">
    <citation type="submission" date="2020-10" db="EMBL/GenBank/DDBJ databases">
        <authorList>
            <person name="Han B."/>
            <person name="Lu T."/>
            <person name="Zhao Q."/>
            <person name="Huang X."/>
            <person name="Zhao Y."/>
        </authorList>
    </citation>
    <scope>NUCLEOTIDE SEQUENCE</scope>
</reference>
<evidence type="ECO:0000313" key="1">
    <source>
        <dbReference type="EMBL" id="CAD6238771.1"/>
    </source>
</evidence>
<name>A0A811PDE8_9POAL</name>